<dbReference type="Pfam" id="PF07715">
    <property type="entry name" value="Plug"/>
    <property type="match status" value="1"/>
</dbReference>
<keyword evidence="6 8" id="KW-0472">Membrane</keyword>
<dbReference type="InterPro" id="IPR023996">
    <property type="entry name" value="TonB-dep_OMP_SusC/RagA"/>
</dbReference>
<proteinExistence type="inferred from homology"/>
<dbReference type="Gene3D" id="2.60.40.1120">
    <property type="entry name" value="Carboxypeptidase-like, regulatory domain"/>
    <property type="match status" value="1"/>
</dbReference>
<keyword evidence="3 8" id="KW-1134">Transmembrane beta strand</keyword>
<dbReference type="InterPro" id="IPR012910">
    <property type="entry name" value="Plug_dom"/>
</dbReference>
<dbReference type="InterPro" id="IPR023997">
    <property type="entry name" value="TonB-dep_OMP_SusC/RagA_CS"/>
</dbReference>
<evidence type="ECO:0000313" key="14">
    <source>
        <dbReference type="Proteomes" id="UP000191680"/>
    </source>
</evidence>
<evidence type="ECO:0000256" key="4">
    <source>
        <dbReference type="ARBA" id="ARBA00022692"/>
    </source>
</evidence>
<dbReference type="EMBL" id="MTBC01000007">
    <property type="protein sequence ID" value="OQD42277.1"/>
    <property type="molecule type" value="Genomic_DNA"/>
</dbReference>
<keyword evidence="14" id="KW-1185">Reference proteome</keyword>
<evidence type="ECO:0008006" key="15">
    <source>
        <dbReference type="Google" id="ProtNLM"/>
    </source>
</evidence>
<evidence type="ECO:0000256" key="5">
    <source>
        <dbReference type="ARBA" id="ARBA00023077"/>
    </source>
</evidence>
<dbReference type="FunFam" id="2.60.40.1120:FF:000003">
    <property type="entry name" value="Outer membrane protein Omp121"/>
    <property type="match status" value="1"/>
</dbReference>
<dbReference type="InterPro" id="IPR008969">
    <property type="entry name" value="CarboxyPept-like_regulatory"/>
</dbReference>
<keyword evidence="4 8" id="KW-0812">Transmembrane</keyword>
<feature type="signal peptide" evidence="10">
    <location>
        <begin position="1"/>
        <end position="21"/>
    </location>
</feature>
<evidence type="ECO:0000256" key="7">
    <source>
        <dbReference type="ARBA" id="ARBA00023237"/>
    </source>
</evidence>
<protein>
    <recommendedName>
        <fullName evidence="15">SusC/RagA family TonB-linked outer membrane protein</fullName>
    </recommendedName>
</protein>
<evidence type="ECO:0000256" key="3">
    <source>
        <dbReference type="ARBA" id="ARBA00022452"/>
    </source>
</evidence>
<comment type="subcellular location">
    <subcellularLocation>
        <location evidence="1 8">Cell outer membrane</location>
        <topology evidence="1 8">Multi-pass membrane protein</topology>
    </subcellularLocation>
</comment>
<feature type="domain" description="TonB-dependent receptor-like beta-barrel" evidence="11">
    <location>
        <begin position="416"/>
        <end position="958"/>
    </location>
</feature>
<dbReference type="SUPFAM" id="SSF56935">
    <property type="entry name" value="Porins"/>
    <property type="match status" value="1"/>
</dbReference>
<evidence type="ECO:0000256" key="9">
    <source>
        <dbReference type="RuleBase" id="RU003357"/>
    </source>
</evidence>
<keyword evidence="7 8" id="KW-0998">Cell outer membrane</keyword>
<dbReference type="InterPro" id="IPR000531">
    <property type="entry name" value="Beta-barrel_TonB"/>
</dbReference>
<keyword evidence="10" id="KW-0732">Signal</keyword>
<dbReference type="SUPFAM" id="SSF49464">
    <property type="entry name" value="Carboxypeptidase regulatory domain-like"/>
    <property type="match status" value="1"/>
</dbReference>
<dbReference type="InterPro" id="IPR037066">
    <property type="entry name" value="Plug_dom_sf"/>
</dbReference>
<dbReference type="Gene3D" id="2.170.130.10">
    <property type="entry name" value="TonB-dependent receptor, plug domain"/>
    <property type="match status" value="1"/>
</dbReference>
<evidence type="ECO:0000259" key="12">
    <source>
        <dbReference type="Pfam" id="PF07715"/>
    </source>
</evidence>
<feature type="chain" id="PRO_5012957875" description="SusC/RagA family TonB-linked outer membrane protein" evidence="10">
    <location>
        <begin position="22"/>
        <end position="994"/>
    </location>
</feature>
<comment type="similarity">
    <text evidence="8 9">Belongs to the TonB-dependent receptor family.</text>
</comment>
<dbReference type="Pfam" id="PF13715">
    <property type="entry name" value="CarbopepD_reg_2"/>
    <property type="match status" value="1"/>
</dbReference>
<evidence type="ECO:0000256" key="6">
    <source>
        <dbReference type="ARBA" id="ARBA00023136"/>
    </source>
</evidence>
<dbReference type="Proteomes" id="UP000191680">
    <property type="component" value="Unassembled WGS sequence"/>
</dbReference>
<evidence type="ECO:0000313" key="13">
    <source>
        <dbReference type="EMBL" id="OQD42277.1"/>
    </source>
</evidence>
<dbReference type="GO" id="GO:0009279">
    <property type="term" value="C:cell outer membrane"/>
    <property type="evidence" value="ECO:0007669"/>
    <property type="project" value="UniProtKB-SubCell"/>
</dbReference>
<evidence type="ECO:0000256" key="2">
    <source>
        <dbReference type="ARBA" id="ARBA00022448"/>
    </source>
</evidence>
<dbReference type="Pfam" id="PF00593">
    <property type="entry name" value="TonB_dep_Rec_b-barrel"/>
    <property type="match status" value="1"/>
</dbReference>
<keyword evidence="5 9" id="KW-0798">TonB box</keyword>
<dbReference type="NCBIfam" id="TIGR04056">
    <property type="entry name" value="OMP_RagA_SusC"/>
    <property type="match status" value="1"/>
</dbReference>
<dbReference type="AlphaFoldDB" id="A0A1V6LQH8"/>
<evidence type="ECO:0000256" key="1">
    <source>
        <dbReference type="ARBA" id="ARBA00004571"/>
    </source>
</evidence>
<evidence type="ECO:0000256" key="10">
    <source>
        <dbReference type="SAM" id="SignalP"/>
    </source>
</evidence>
<organism evidence="13 14">
    <name type="scientific">Croceivirga radicis</name>
    <dbReference type="NCBI Taxonomy" id="1929488"/>
    <lineage>
        <taxon>Bacteria</taxon>
        <taxon>Pseudomonadati</taxon>
        <taxon>Bacteroidota</taxon>
        <taxon>Flavobacteriia</taxon>
        <taxon>Flavobacteriales</taxon>
        <taxon>Flavobacteriaceae</taxon>
        <taxon>Croceivirga</taxon>
    </lineage>
</organism>
<dbReference type="Gene3D" id="2.40.170.20">
    <property type="entry name" value="TonB-dependent receptor, beta-barrel domain"/>
    <property type="match status" value="1"/>
</dbReference>
<feature type="domain" description="TonB-dependent receptor plug" evidence="12">
    <location>
        <begin position="113"/>
        <end position="228"/>
    </location>
</feature>
<dbReference type="OrthoDB" id="9768177at2"/>
<dbReference type="InterPro" id="IPR036942">
    <property type="entry name" value="Beta-barrel_TonB_sf"/>
</dbReference>
<comment type="caution">
    <text evidence="13">The sequence shown here is derived from an EMBL/GenBank/DDBJ whole genome shotgun (WGS) entry which is preliminary data.</text>
</comment>
<gene>
    <name evidence="13" type="ORF">BUL40_10935</name>
</gene>
<keyword evidence="2 8" id="KW-0813">Transport</keyword>
<evidence type="ECO:0000259" key="11">
    <source>
        <dbReference type="Pfam" id="PF00593"/>
    </source>
</evidence>
<dbReference type="InterPro" id="IPR039426">
    <property type="entry name" value="TonB-dep_rcpt-like"/>
</dbReference>
<reference evidence="13 14" key="1">
    <citation type="submission" date="2016-12" db="EMBL/GenBank/DDBJ databases">
        <authorList>
            <person name="Song W.-J."/>
            <person name="Kurnit D.M."/>
        </authorList>
    </citation>
    <scope>NUCLEOTIDE SEQUENCE [LARGE SCALE GENOMIC DNA]</scope>
    <source>
        <strain evidence="13 14">HSG9</strain>
    </source>
</reference>
<accession>A0A1V6LQH8</accession>
<dbReference type="PROSITE" id="PS52016">
    <property type="entry name" value="TONB_DEPENDENT_REC_3"/>
    <property type="match status" value="1"/>
</dbReference>
<evidence type="ECO:0000256" key="8">
    <source>
        <dbReference type="PROSITE-ProRule" id="PRU01360"/>
    </source>
</evidence>
<dbReference type="RefSeq" id="WP_080319303.1">
    <property type="nucleotide sequence ID" value="NZ_MTBC01000007.1"/>
</dbReference>
<name>A0A1V6LQH8_9FLAO</name>
<dbReference type="NCBIfam" id="TIGR04057">
    <property type="entry name" value="SusC_RagA_signa"/>
    <property type="match status" value="1"/>
</dbReference>
<sequence length="994" mass="109003">MRKKISMIFLWLLCAPIFVLAQTTVTGTVTDADFGTPLPGASIVIKGTTTGVTTDFDGNYSIEAETGSILIFSYIGLKSKEVTVTANTINVALESDVSQLEEVVVIGYGTTTKKDATGAVQLLTAEDLNKGAITTADQMITGKSAGVRVVNNGGDPDAGINIRIRGGSSLNANNSPLIVIDGIPLSNQNPAGQANPLTLINPNDIESFSVLKDASSTAIYGSRASNGVIIITTKSGTKGAPQFNFSSNVQVGTLSNQIDIFDSAEYVDFIQNTYPDSAGLLGLNGTIYDTNWQEEIYRTSYTVNNNLTARANLFNKIPIRASFGHSEIAGILKESQLDRYTASLNIAPEFFDQHLKVTINAKEIATEKDQPDGGAIGSALAANPTLPIYDPQGGIFGGFYQITDDQGIVGPANPLALLKQRERNEDADRFIGSAELRYKIHGFEELTAVVNTGIDYSESTINEYFLPSAVAAYTVFDGLPIFNNFSPNYGENQIKRDHLLDAYLNYAKDFEGAINRLDVQAGYAYQNFTTQGTTFPTTTENGFRESQQPFKYYTELNLQSFFARANLTLYDSFLFTASVRADASSLFSEDDRWGYFPAAALAWKLDEEQFLENTNWIDQLKLRLGWGLTGQQDITGPVGYFPYTALYDDGDPTVGYIFGNQVVTTYRANAFNPDLTWEKTSTYNIGVDFNFFSNRLSGSVDGYIRNTTDLLAEVPQSEGALRNRFVSNVGETESKGFEAALQYRPIQTEDFNLELNANAAFNETYITDLDNITQFSSGGGIGRGTGVNIGQTAVGERNRTFWLYEQVYDANGSAIEDAFVDQNGDGVISDADRRFIPFEPKWTYGFGTFVQYKNLDFTANLRGQLGGKVYNANLLNRGYSLAAIPQTDSGFITNTLDLYNNGQYNGFSDIPSDNQALSDFYLSDASFLRLDNITIGYNLKPFEDKKLALRIYGSANNLFVITDYDGLDPENFDGIESAPYARPRTYTLGLNVDF</sequence>